<dbReference type="PROSITE" id="PS51285">
    <property type="entry name" value="AGC_KINASE_CTER"/>
    <property type="match status" value="1"/>
</dbReference>
<evidence type="ECO:0000256" key="5">
    <source>
        <dbReference type="ARBA" id="ARBA00022527"/>
    </source>
</evidence>
<dbReference type="Gene3D" id="1.10.510.10">
    <property type="entry name" value="Transferase(Phosphotransferase) domain 1"/>
    <property type="match status" value="1"/>
</dbReference>
<dbReference type="GO" id="GO:0008270">
    <property type="term" value="F:zinc ion binding"/>
    <property type="evidence" value="ECO:0007669"/>
    <property type="project" value="UniProtKB-KW"/>
</dbReference>
<dbReference type="GO" id="GO:0031032">
    <property type="term" value="P:actomyosin structure organization"/>
    <property type="evidence" value="ECO:0007669"/>
    <property type="project" value="TreeGrafter"/>
</dbReference>
<dbReference type="FunFam" id="2.30.29.30:FF:000081">
    <property type="entry name" value="Citron rho-interacting serine/threonine kinase"/>
    <property type="match status" value="1"/>
</dbReference>
<evidence type="ECO:0000256" key="14">
    <source>
        <dbReference type="ARBA" id="ARBA00023054"/>
    </source>
</evidence>
<dbReference type="InterPro" id="IPR002219">
    <property type="entry name" value="PKC_DAG/PE"/>
</dbReference>
<comment type="caution">
    <text evidence="24">The sequence shown here is derived from an EMBL/GenBank/DDBJ whole genome shotgun (WGS) entry which is preliminary data.</text>
</comment>
<dbReference type="GO" id="GO:0005856">
    <property type="term" value="C:cytoskeleton"/>
    <property type="evidence" value="ECO:0007669"/>
    <property type="project" value="TreeGrafter"/>
</dbReference>
<dbReference type="FunFam" id="1.10.510.10:FF:000751">
    <property type="entry name" value="Non-specific serine/threonine protein kinase"/>
    <property type="match status" value="1"/>
</dbReference>
<dbReference type="GO" id="GO:0005737">
    <property type="term" value="C:cytoplasm"/>
    <property type="evidence" value="ECO:0007669"/>
    <property type="project" value="UniProtKB-SubCell"/>
</dbReference>
<dbReference type="Gene3D" id="2.30.29.30">
    <property type="entry name" value="Pleckstrin-homology domain (PH domain)/Phosphotyrosine-binding domain (PTB)"/>
    <property type="match status" value="1"/>
</dbReference>
<dbReference type="InterPro" id="IPR000961">
    <property type="entry name" value="AGC-kinase_C"/>
</dbReference>
<evidence type="ECO:0000259" key="20">
    <source>
        <dbReference type="PROSITE" id="PS50003"/>
    </source>
</evidence>
<dbReference type="SMART" id="SM00109">
    <property type="entry name" value="C1"/>
    <property type="match status" value="1"/>
</dbReference>
<dbReference type="PROSITE" id="PS50081">
    <property type="entry name" value="ZF_DAG_PE_2"/>
    <property type="match status" value="1"/>
</dbReference>
<dbReference type="InterPro" id="IPR037708">
    <property type="entry name" value="CRIK_dom"/>
</dbReference>
<evidence type="ECO:0000256" key="1">
    <source>
        <dbReference type="ARBA" id="ARBA00001946"/>
    </source>
</evidence>
<dbReference type="EC" id="2.7.11.1" evidence="3"/>
<dbReference type="InterPro" id="IPR050839">
    <property type="entry name" value="Rho-assoc_Ser/Thr_Kinase"/>
</dbReference>
<evidence type="ECO:0000256" key="19">
    <source>
        <dbReference type="SAM" id="MobiDB-lite"/>
    </source>
</evidence>
<evidence type="ECO:0000256" key="11">
    <source>
        <dbReference type="ARBA" id="ARBA00022777"/>
    </source>
</evidence>
<dbReference type="SUPFAM" id="SSF50729">
    <property type="entry name" value="PH domain-like"/>
    <property type="match status" value="1"/>
</dbReference>
<evidence type="ECO:0000256" key="4">
    <source>
        <dbReference type="ARBA" id="ARBA00022490"/>
    </source>
</evidence>
<dbReference type="InterPro" id="IPR011009">
    <property type="entry name" value="Kinase-like_dom_sf"/>
</dbReference>
<dbReference type="Pfam" id="PF00069">
    <property type="entry name" value="Pkinase"/>
    <property type="match status" value="1"/>
</dbReference>
<comment type="cofactor">
    <cofactor evidence="1">
        <name>Mg(2+)</name>
        <dbReference type="ChEBI" id="CHEBI:18420"/>
    </cofactor>
</comment>
<dbReference type="PANTHER" id="PTHR22988:SF71">
    <property type="entry name" value="CITRON RHO-INTERACTING KINASE"/>
    <property type="match status" value="1"/>
</dbReference>
<comment type="catalytic activity">
    <reaction evidence="15">
        <text>L-threonyl-[protein] + ATP = O-phospho-L-threonyl-[protein] + ADP + H(+)</text>
        <dbReference type="Rhea" id="RHEA:46608"/>
        <dbReference type="Rhea" id="RHEA-COMP:11060"/>
        <dbReference type="Rhea" id="RHEA-COMP:11605"/>
        <dbReference type="ChEBI" id="CHEBI:15378"/>
        <dbReference type="ChEBI" id="CHEBI:30013"/>
        <dbReference type="ChEBI" id="CHEBI:30616"/>
        <dbReference type="ChEBI" id="CHEBI:61977"/>
        <dbReference type="ChEBI" id="CHEBI:456216"/>
        <dbReference type="EC" id="2.7.11.1"/>
    </reaction>
</comment>
<dbReference type="Gene3D" id="3.30.200.20">
    <property type="entry name" value="Phosphorylase Kinase, domain 1"/>
    <property type="match status" value="1"/>
</dbReference>
<evidence type="ECO:0000256" key="10">
    <source>
        <dbReference type="ARBA" id="ARBA00022771"/>
    </source>
</evidence>
<dbReference type="SMART" id="SM00233">
    <property type="entry name" value="PH"/>
    <property type="match status" value="1"/>
</dbReference>
<dbReference type="SMART" id="SM00220">
    <property type="entry name" value="S_TKc"/>
    <property type="match status" value="1"/>
</dbReference>
<dbReference type="CDD" id="cd00821">
    <property type="entry name" value="PH"/>
    <property type="match status" value="1"/>
</dbReference>
<keyword evidence="9 17" id="KW-0547">Nucleotide-binding</keyword>
<evidence type="ECO:0000256" key="6">
    <source>
        <dbReference type="ARBA" id="ARBA00022553"/>
    </source>
</evidence>
<gene>
    <name evidence="24" type="ORF">DPMN_009165</name>
</gene>
<dbReference type="SMART" id="SM00133">
    <property type="entry name" value="S_TK_X"/>
    <property type="match status" value="1"/>
</dbReference>
<evidence type="ECO:0000259" key="21">
    <source>
        <dbReference type="PROSITE" id="PS50011"/>
    </source>
</evidence>
<evidence type="ECO:0000313" key="25">
    <source>
        <dbReference type="Proteomes" id="UP000828390"/>
    </source>
</evidence>
<dbReference type="PROSITE" id="PS50011">
    <property type="entry name" value="PROTEIN_KINASE_DOM"/>
    <property type="match status" value="1"/>
</dbReference>
<evidence type="ECO:0000256" key="17">
    <source>
        <dbReference type="PROSITE-ProRule" id="PRU10141"/>
    </source>
</evidence>
<feature type="region of interest" description="Disordered" evidence="19">
    <location>
        <begin position="1112"/>
        <end position="1141"/>
    </location>
</feature>
<feature type="coiled-coil region" evidence="18">
    <location>
        <begin position="692"/>
        <end position="719"/>
    </location>
</feature>
<feature type="domain" description="Protein kinase" evidence="21">
    <location>
        <begin position="82"/>
        <end position="347"/>
    </location>
</feature>
<feature type="binding site" evidence="17">
    <location>
        <position position="111"/>
    </location>
    <ligand>
        <name>ATP</name>
        <dbReference type="ChEBI" id="CHEBI:30616"/>
    </ligand>
</feature>
<evidence type="ECO:0000256" key="7">
    <source>
        <dbReference type="ARBA" id="ARBA00022679"/>
    </source>
</evidence>
<dbReference type="GO" id="GO:0005524">
    <property type="term" value="F:ATP binding"/>
    <property type="evidence" value="ECO:0007669"/>
    <property type="project" value="UniProtKB-UniRule"/>
</dbReference>
<dbReference type="InterPro" id="IPR008271">
    <property type="entry name" value="Ser/Thr_kinase_AS"/>
</dbReference>
<evidence type="ECO:0000259" key="22">
    <source>
        <dbReference type="PROSITE" id="PS50081"/>
    </source>
</evidence>
<feature type="domain" description="PH" evidence="20">
    <location>
        <begin position="1733"/>
        <end position="1848"/>
    </location>
</feature>
<dbReference type="GO" id="GO:0004674">
    <property type="term" value="F:protein serine/threonine kinase activity"/>
    <property type="evidence" value="ECO:0007669"/>
    <property type="project" value="UniProtKB-KW"/>
</dbReference>
<dbReference type="FunFam" id="3.30.200.20:FF:000017">
    <property type="entry name" value="Non-specific serine/threonine protein kinase"/>
    <property type="match status" value="1"/>
</dbReference>
<feature type="coiled-coil region" evidence="18">
    <location>
        <begin position="1284"/>
        <end position="1455"/>
    </location>
</feature>
<dbReference type="GO" id="GO:0000281">
    <property type="term" value="P:mitotic cytokinesis"/>
    <property type="evidence" value="ECO:0007669"/>
    <property type="project" value="InterPro"/>
</dbReference>
<dbReference type="InterPro" id="IPR011993">
    <property type="entry name" value="PH-like_dom_sf"/>
</dbReference>
<dbReference type="Pfam" id="PF00169">
    <property type="entry name" value="PH"/>
    <property type="match status" value="1"/>
</dbReference>
<evidence type="ECO:0000256" key="12">
    <source>
        <dbReference type="ARBA" id="ARBA00022833"/>
    </source>
</evidence>
<keyword evidence="4" id="KW-0963">Cytoplasm</keyword>
<comment type="subcellular location">
    <subcellularLocation>
        <location evidence="2">Cytoplasm</location>
    </subcellularLocation>
</comment>
<feature type="domain" description="AGC-kinase C-terminal" evidence="23">
    <location>
        <begin position="348"/>
        <end position="417"/>
    </location>
</feature>
<reference evidence="24" key="2">
    <citation type="submission" date="2020-11" db="EMBL/GenBank/DDBJ databases">
        <authorList>
            <person name="McCartney M.A."/>
            <person name="Auch B."/>
            <person name="Kono T."/>
            <person name="Mallez S."/>
            <person name="Becker A."/>
            <person name="Gohl D.M."/>
            <person name="Silverstein K.A.T."/>
            <person name="Koren S."/>
            <person name="Bechman K.B."/>
            <person name="Herman A."/>
            <person name="Abrahante J.E."/>
            <person name="Garbe J."/>
        </authorList>
    </citation>
    <scope>NUCLEOTIDE SEQUENCE</scope>
    <source>
        <strain evidence="24">Duluth1</strain>
        <tissue evidence="24">Whole animal</tissue>
    </source>
</reference>
<keyword evidence="10" id="KW-0863">Zinc-finger</keyword>
<keyword evidence="13 17" id="KW-0067">ATP-binding</keyword>
<evidence type="ECO:0000256" key="2">
    <source>
        <dbReference type="ARBA" id="ARBA00004496"/>
    </source>
</evidence>
<dbReference type="CDD" id="cd20814">
    <property type="entry name" value="CRIK"/>
    <property type="match status" value="1"/>
</dbReference>
<dbReference type="InterPro" id="IPR000719">
    <property type="entry name" value="Prot_kinase_dom"/>
</dbReference>
<dbReference type="Proteomes" id="UP000828390">
    <property type="component" value="Unassembled WGS sequence"/>
</dbReference>
<dbReference type="InterPro" id="IPR046349">
    <property type="entry name" value="C1-like_sf"/>
</dbReference>
<keyword evidence="11" id="KW-0418">Kinase</keyword>
<proteinExistence type="predicted"/>
<name>A0A9D4N0P3_DREPO</name>
<keyword evidence="7" id="KW-0808">Transferase</keyword>
<evidence type="ECO:0000313" key="24">
    <source>
        <dbReference type="EMBL" id="KAH3885174.1"/>
    </source>
</evidence>
<evidence type="ECO:0000256" key="3">
    <source>
        <dbReference type="ARBA" id="ARBA00012513"/>
    </source>
</evidence>
<dbReference type="CDD" id="cd05601">
    <property type="entry name" value="STKc_CRIK"/>
    <property type="match status" value="1"/>
</dbReference>
<dbReference type="InterPro" id="IPR017892">
    <property type="entry name" value="Pkinase_C"/>
</dbReference>
<dbReference type="SUPFAM" id="SSF56112">
    <property type="entry name" value="Protein kinase-like (PK-like)"/>
    <property type="match status" value="1"/>
</dbReference>
<evidence type="ECO:0000256" key="15">
    <source>
        <dbReference type="ARBA" id="ARBA00047899"/>
    </source>
</evidence>
<sequence length="1967" mass="226671">MSSESIDARQTVLDKLSRCQLDIGSISSAVLSREGLMDVLLAFYEECCRYDLQNNSYVSAFVKKYSATISELRKLRLRASDFEVKDVIGRGHFGDVQVVRDKHCGTVYAMKTLRKHDTLMKSEVSFYEEERDIMAKATSPWITKLHFAFQDTQALYLIMEFHAGGDLLSLLSRHDDIFEEKMARFYLAEITLAVNDLHLMGYVHRDIKPENVLIDCTGHIKLADFGSAAKLSADGLVSSQMPVGTPDYVSPELLDAINYDSVNTYGREVDWWSLGVCMYEMLHGRTPFTDEAGSMVTTYSNIMNYKSSLQFPNTPFISTEAIDLIKSLLRETKLRLDYSGIRKHAFFRQTQWEKMRSETPPFVPQLDGLDDTSNFEEFEKIKTPLVFEEDNDAKFSGKDLPFVGFTYSQPIAQANCPDKRVSEVKVCKNVRQSLDVGDVNQSIRELHRLREKCRSLEESECALKATVEHLKFELSDREDMVDRLGRESQTYQLDLETYIAKCNRLDKQIAAMLEERATMEVMQMEFKCMSRETELLETELHTIKVEELEEVINQLQEEKGGLLRKLSQRDKQVATYKEQLESVQKQAATLQFRIDKERRKSTDYQRRDLALLESQGEKWRAEMEDKVAEIAELAKRVNELEDLLEAYEGQEKEFIQREQELTRQLAQCSVAPFPENLDIRVHVRASSSPQKDRRMSDKIRDLECDVERLEKEKEVWDDKEHEYTDTIQRLKGELDAQVERARVGSEVREMMAAQVHQYQQDVLSQRQVIQELKESVAVCLSENTEEKTQRQDKLATQIKELEEQIDSYRDNKRRLLAEVNQCREEVNDQKFKVTELERTTSRQSCKIERLERQLEKAREKEINLRLNRRELSDIRIKLAEERVADVEKEKIKLDHHLKEVTKELNELRDKQMDLSDKAQSTTSKVMVENFELKTKLDDMNRSVEKMEKQITKCERNITDLEEDVAHKNKELGNLKNVRTEKLELEKKIMDLEFELKQKEKKIKESSEKDLVVSKLEREKENLETKMKSIEKELEEMKCREKSVTTRRSRLEDVEDLKQEKRFLESRVSSLQRQVEEGDRKKGDLEKQLSEAANVAEKLKVVSEELCEMKKENTRLQDSLQSERADTERRLKSQSNRTHDLQVAEENLEKERQKNDVLRAALRKELHDSNLSLSEARALLSATQRQEKATKERLEGEVRELKQRIFVLEKEKGDVEEKTNKSKEEEAVSARIASQCAELEKQVREGDERLAGLQREKAAGLMERQLLRDSLAQAENKYTLEAQKVEKYKAICLEMESQIRDLECLISEHEGREAEWGRERVTYERAMEERENDLEGAQQRLNVLTQFRQTSADMAQTVKEQLQEAHKKHKADIETLNSQIAQIRKDTERQALLITELENQNKKLHMIVDQQKVVMDTGEEEKRRLKEEISKVLTENQEVKRSNLKLRQNLEEAVDKLELIFGEKIDLENFTEALQGLHFLEKYRFESTIDQQMKLIDYLQALWQDSVEKKKKKGGKFFSKGGKETLGTLPVMGDMQTALENEAKKSRQLQEQLDRLRSENYAQASELLKLKGALREKSIAENVCMTPNIKAAVSVRITSVDNPPLLTPSLRKSDNPPLLTPSLRKSSRALAMPPPVSTPHRIQHKIPHRFVSGLNTRATKCGVCLGSVPFVNQAAKCQECHMVCHVKCSTVAQETCGIPTEYMRHFSAINGSGAAPDRHGVSDGSSAIGSAKEGVHLAGWLKVPKSSKQPGWEKRWVKLENNILFLYHEETDASPTDTLDLAPLETDVTVHSAISTAELPSLAQTDLPYVFRIEHEPLTTCWPGRVVYLMAPGFPEKQRWVASLEATIKQLQRGDTVRRAKLESMCLLDLTGDQRLELNCSLLLSKQLTLVGADEGLFAVNVTREPPVLTKLNTFDSVHDLKFVPELSLIVLIAGRENSGKLSGKLTERKNSLLEQSLHNFIAFWGIF</sequence>
<dbReference type="PANTHER" id="PTHR22988">
    <property type="entry name" value="MYOTONIC DYSTROPHY S/T KINASE-RELATED"/>
    <property type="match status" value="1"/>
</dbReference>
<protein>
    <recommendedName>
        <fullName evidence="3">non-specific serine/threonine protein kinase</fullName>
        <ecNumber evidence="3">2.7.11.1</ecNumber>
    </recommendedName>
</protein>
<dbReference type="Pfam" id="PF00433">
    <property type="entry name" value="Pkinase_C"/>
    <property type="match status" value="1"/>
</dbReference>
<dbReference type="Gene3D" id="3.30.60.20">
    <property type="match status" value="1"/>
</dbReference>
<keyword evidence="6" id="KW-0597">Phosphoprotein</keyword>
<dbReference type="PROSITE" id="PS00479">
    <property type="entry name" value="ZF_DAG_PE_1"/>
    <property type="match status" value="1"/>
</dbReference>
<accession>A0A9D4N0P3</accession>
<evidence type="ECO:0000256" key="9">
    <source>
        <dbReference type="ARBA" id="ARBA00022741"/>
    </source>
</evidence>
<feature type="coiled-coil region" evidence="18">
    <location>
        <begin position="1531"/>
        <end position="1558"/>
    </location>
</feature>
<dbReference type="EMBL" id="JAIWYP010000001">
    <property type="protein sequence ID" value="KAH3885174.1"/>
    <property type="molecule type" value="Genomic_DNA"/>
</dbReference>
<dbReference type="Pfam" id="PF00130">
    <property type="entry name" value="C1_1"/>
    <property type="match status" value="1"/>
</dbReference>
<keyword evidence="8" id="KW-0479">Metal-binding</keyword>
<evidence type="ECO:0000259" key="23">
    <source>
        <dbReference type="PROSITE" id="PS51285"/>
    </source>
</evidence>
<feature type="coiled-coil region" evidence="18">
    <location>
        <begin position="495"/>
        <end position="664"/>
    </location>
</feature>
<dbReference type="SUPFAM" id="SSF57889">
    <property type="entry name" value="Cysteine-rich domain"/>
    <property type="match status" value="1"/>
</dbReference>
<evidence type="ECO:0000256" key="13">
    <source>
        <dbReference type="ARBA" id="ARBA00022840"/>
    </source>
</evidence>
<dbReference type="PROSITE" id="PS00108">
    <property type="entry name" value="PROTEIN_KINASE_ST"/>
    <property type="match status" value="1"/>
</dbReference>
<keyword evidence="14 18" id="KW-0175">Coiled coil</keyword>
<keyword evidence="5" id="KW-0723">Serine/threonine-protein kinase</keyword>
<evidence type="ECO:0000256" key="16">
    <source>
        <dbReference type="ARBA" id="ARBA00048679"/>
    </source>
</evidence>
<dbReference type="InterPro" id="IPR017441">
    <property type="entry name" value="Protein_kinase_ATP_BS"/>
</dbReference>
<keyword evidence="12" id="KW-0862">Zinc</keyword>
<evidence type="ECO:0000256" key="8">
    <source>
        <dbReference type="ARBA" id="ARBA00022723"/>
    </source>
</evidence>
<evidence type="ECO:0000256" key="18">
    <source>
        <dbReference type="SAM" id="Coils"/>
    </source>
</evidence>
<dbReference type="InterPro" id="IPR001849">
    <property type="entry name" value="PH_domain"/>
</dbReference>
<dbReference type="PROSITE" id="PS00107">
    <property type="entry name" value="PROTEIN_KINASE_ATP"/>
    <property type="match status" value="1"/>
</dbReference>
<reference evidence="24" key="1">
    <citation type="journal article" date="2019" name="bioRxiv">
        <title>The Genome of the Zebra Mussel, Dreissena polymorpha: A Resource for Invasive Species Research.</title>
        <authorList>
            <person name="McCartney M.A."/>
            <person name="Auch B."/>
            <person name="Kono T."/>
            <person name="Mallez S."/>
            <person name="Zhang Y."/>
            <person name="Obille A."/>
            <person name="Becker A."/>
            <person name="Abrahante J.E."/>
            <person name="Garbe J."/>
            <person name="Badalamenti J.P."/>
            <person name="Herman A."/>
            <person name="Mangelson H."/>
            <person name="Liachko I."/>
            <person name="Sullivan S."/>
            <person name="Sone E.D."/>
            <person name="Koren S."/>
            <person name="Silverstein K.A.T."/>
            <person name="Beckman K.B."/>
            <person name="Gohl D.M."/>
        </authorList>
    </citation>
    <scope>NUCLEOTIDE SEQUENCE</scope>
    <source>
        <strain evidence="24">Duluth1</strain>
        <tissue evidence="24">Whole animal</tissue>
    </source>
</reference>
<organism evidence="24 25">
    <name type="scientific">Dreissena polymorpha</name>
    <name type="common">Zebra mussel</name>
    <name type="synonym">Mytilus polymorpha</name>
    <dbReference type="NCBI Taxonomy" id="45954"/>
    <lineage>
        <taxon>Eukaryota</taxon>
        <taxon>Metazoa</taxon>
        <taxon>Spiralia</taxon>
        <taxon>Lophotrochozoa</taxon>
        <taxon>Mollusca</taxon>
        <taxon>Bivalvia</taxon>
        <taxon>Autobranchia</taxon>
        <taxon>Heteroconchia</taxon>
        <taxon>Euheterodonta</taxon>
        <taxon>Imparidentia</taxon>
        <taxon>Neoheterodontei</taxon>
        <taxon>Myida</taxon>
        <taxon>Dreissenoidea</taxon>
        <taxon>Dreissenidae</taxon>
        <taxon>Dreissena</taxon>
    </lineage>
</organism>
<feature type="domain" description="Phorbol-ester/DAG-type" evidence="22">
    <location>
        <begin position="1646"/>
        <end position="1695"/>
    </location>
</feature>
<dbReference type="PROSITE" id="PS50003">
    <property type="entry name" value="PH_DOMAIN"/>
    <property type="match status" value="1"/>
</dbReference>
<keyword evidence="25" id="KW-1185">Reference proteome</keyword>
<comment type="catalytic activity">
    <reaction evidence="16">
        <text>L-seryl-[protein] + ATP = O-phospho-L-seryl-[protein] + ADP + H(+)</text>
        <dbReference type="Rhea" id="RHEA:17989"/>
        <dbReference type="Rhea" id="RHEA-COMP:9863"/>
        <dbReference type="Rhea" id="RHEA-COMP:11604"/>
        <dbReference type="ChEBI" id="CHEBI:15378"/>
        <dbReference type="ChEBI" id="CHEBI:29999"/>
        <dbReference type="ChEBI" id="CHEBI:30616"/>
        <dbReference type="ChEBI" id="CHEBI:83421"/>
        <dbReference type="ChEBI" id="CHEBI:456216"/>
        <dbReference type="EC" id="2.7.11.1"/>
    </reaction>
</comment>